<sequence length="114" mass="12953">MNYSGTANAMATKMYEKNLKVPLSRDSLDDAAIKGLVDLRRMFPDYGPFRSLPAKTQASESAEHNQSNKKLFMLAEVLQKIEESNMMSILTSFLFPDAINKLFLRVRHTLNLII</sequence>
<reference evidence="1 2" key="2">
    <citation type="journal article" date="2022" name="Mol. Ecol. Resour.">
        <title>The genomes of chicory, endive, great burdock and yacon provide insights into Asteraceae paleo-polyploidization history and plant inulin production.</title>
        <authorList>
            <person name="Fan W."/>
            <person name="Wang S."/>
            <person name="Wang H."/>
            <person name="Wang A."/>
            <person name="Jiang F."/>
            <person name="Liu H."/>
            <person name="Zhao H."/>
            <person name="Xu D."/>
            <person name="Zhang Y."/>
        </authorList>
    </citation>
    <scope>NUCLEOTIDE SEQUENCE [LARGE SCALE GENOMIC DNA]</scope>
    <source>
        <strain evidence="2">cv. Yunnan</strain>
        <tissue evidence="1">Leaves</tissue>
    </source>
</reference>
<name>A0ACB9GTG3_9ASTR</name>
<comment type="caution">
    <text evidence="1">The sequence shown here is derived from an EMBL/GenBank/DDBJ whole genome shotgun (WGS) entry which is preliminary data.</text>
</comment>
<dbReference type="EMBL" id="CM042030">
    <property type="protein sequence ID" value="KAI3786260.1"/>
    <property type="molecule type" value="Genomic_DNA"/>
</dbReference>
<proteinExistence type="predicted"/>
<gene>
    <name evidence="1" type="ORF">L1987_39819</name>
</gene>
<evidence type="ECO:0000313" key="1">
    <source>
        <dbReference type="EMBL" id="KAI3786260.1"/>
    </source>
</evidence>
<reference evidence="2" key="1">
    <citation type="journal article" date="2022" name="Mol. Ecol. Resour.">
        <title>The genomes of chicory, endive, great burdock and yacon provide insights into Asteraceae palaeo-polyploidization history and plant inulin production.</title>
        <authorList>
            <person name="Fan W."/>
            <person name="Wang S."/>
            <person name="Wang H."/>
            <person name="Wang A."/>
            <person name="Jiang F."/>
            <person name="Liu H."/>
            <person name="Zhao H."/>
            <person name="Xu D."/>
            <person name="Zhang Y."/>
        </authorList>
    </citation>
    <scope>NUCLEOTIDE SEQUENCE [LARGE SCALE GENOMIC DNA]</scope>
    <source>
        <strain evidence="2">cv. Yunnan</strain>
    </source>
</reference>
<dbReference type="Proteomes" id="UP001056120">
    <property type="component" value="Linkage Group LG13"/>
</dbReference>
<keyword evidence="2" id="KW-1185">Reference proteome</keyword>
<accession>A0ACB9GTG3</accession>
<organism evidence="1 2">
    <name type="scientific">Smallanthus sonchifolius</name>
    <dbReference type="NCBI Taxonomy" id="185202"/>
    <lineage>
        <taxon>Eukaryota</taxon>
        <taxon>Viridiplantae</taxon>
        <taxon>Streptophyta</taxon>
        <taxon>Embryophyta</taxon>
        <taxon>Tracheophyta</taxon>
        <taxon>Spermatophyta</taxon>
        <taxon>Magnoliopsida</taxon>
        <taxon>eudicotyledons</taxon>
        <taxon>Gunneridae</taxon>
        <taxon>Pentapetalae</taxon>
        <taxon>asterids</taxon>
        <taxon>campanulids</taxon>
        <taxon>Asterales</taxon>
        <taxon>Asteraceae</taxon>
        <taxon>Asteroideae</taxon>
        <taxon>Heliantheae alliance</taxon>
        <taxon>Millerieae</taxon>
        <taxon>Smallanthus</taxon>
    </lineage>
</organism>
<evidence type="ECO:0000313" key="2">
    <source>
        <dbReference type="Proteomes" id="UP001056120"/>
    </source>
</evidence>
<protein>
    <submittedName>
        <fullName evidence="1">Uncharacterized protein</fullName>
    </submittedName>
</protein>